<reference evidence="3" key="5">
    <citation type="journal article" date="2007" name="Genome Biol.">
        <title>Update of the Anopheles gambiae PEST genome assembly.</title>
        <authorList>
            <person name="Sharakhova M.V."/>
            <person name="Hammond M.P."/>
            <person name="Lobo N.F."/>
            <person name="Krzywinski J."/>
            <person name="Unger M.F."/>
            <person name="Hillenmeyer M.E."/>
            <person name="Bruggner R.V."/>
            <person name="Birney E."/>
            <person name="Collins F.H."/>
        </authorList>
    </citation>
    <scope>NUCLEOTIDE SEQUENCE</scope>
    <source>
        <strain evidence="3">PEST</strain>
    </source>
</reference>
<reference evidence="3" key="1">
    <citation type="journal article" date="2002" name="Science">
        <title>The genome sequence of the malaria mosquito Anopheles gambiae.</title>
        <authorList>
            <person name="Holt R.A."/>
            <person name="Subramanian G.M."/>
            <person name="Halpern A."/>
            <person name="Sutton G.G."/>
            <person name="Charlab R."/>
            <person name="Nusskern D.R."/>
            <person name="Wincker P."/>
            <person name="Clark A.G."/>
            <person name="Ribeiro J.M."/>
            <person name="Wides R."/>
            <person name="Salzberg S.L."/>
            <person name="Loftus B."/>
            <person name="Yandell M."/>
            <person name="Majoros W.H."/>
            <person name="Rusch D.B."/>
            <person name="Lai Z."/>
            <person name="Kraft C.L."/>
            <person name="Abril J.F."/>
            <person name="Anthouard V."/>
            <person name="Arensburger P."/>
            <person name="Atkinson P.W."/>
            <person name="Baden H."/>
            <person name="de Berardinis V."/>
            <person name="Baldwin D."/>
            <person name="Benes V."/>
            <person name="Biedler J."/>
            <person name="Blass C."/>
            <person name="Bolanos R."/>
            <person name="Boscus D."/>
            <person name="Barnstead M."/>
            <person name="Cai S."/>
            <person name="Center A."/>
            <person name="Chaturverdi K."/>
            <person name="Christophides G.K."/>
            <person name="Chrystal M.A."/>
            <person name="Clamp M."/>
            <person name="Cravchik A."/>
            <person name="Curwen V."/>
            <person name="Dana A."/>
            <person name="Delcher A."/>
            <person name="Dew I."/>
            <person name="Evans C.A."/>
            <person name="Flanigan M."/>
            <person name="Grundschober-Freimoser A."/>
            <person name="Friedli L."/>
            <person name="Gu Z."/>
            <person name="Guan P."/>
            <person name="Guigo R."/>
            <person name="Hillenmeyer M.E."/>
            <person name="Hladun S.L."/>
            <person name="Hogan J.R."/>
            <person name="Hong Y.S."/>
            <person name="Hoover J."/>
            <person name="Jaillon O."/>
            <person name="Ke Z."/>
            <person name="Kodira C."/>
            <person name="Kokoza E."/>
            <person name="Koutsos A."/>
            <person name="Letunic I."/>
            <person name="Levitsky A."/>
            <person name="Liang Y."/>
            <person name="Lin J.J."/>
            <person name="Lobo N.F."/>
            <person name="Lopez J.R."/>
            <person name="Malek J.A."/>
            <person name="McIntosh T.C."/>
            <person name="Meister S."/>
            <person name="Miller J."/>
            <person name="Mobarry C."/>
            <person name="Mongin E."/>
            <person name="Murphy S.D."/>
            <person name="O'Brochta D.A."/>
            <person name="Pfannkoch C."/>
            <person name="Qi R."/>
            <person name="Regier M.A."/>
            <person name="Remington K."/>
            <person name="Shao H."/>
            <person name="Sharakhova M.V."/>
            <person name="Sitter C.D."/>
            <person name="Shetty J."/>
            <person name="Smith T.J."/>
            <person name="Strong R."/>
            <person name="Sun J."/>
            <person name="Thomasova D."/>
            <person name="Ton L.Q."/>
            <person name="Topalis P."/>
            <person name="Tu Z."/>
            <person name="Unger M.F."/>
            <person name="Walenz B."/>
            <person name="Wang A."/>
            <person name="Wang J."/>
            <person name="Wang M."/>
            <person name="Wang X."/>
            <person name="Woodford K.J."/>
            <person name="Wortman J.R."/>
            <person name="Wu M."/>
            <person name="Yao A."/>
            <person name="Zdobnov E.M."/>
            <person name="Zhang H."/>
            <person name="Zhao Q."/>
            <person name="Zhao S."/>
            <person name="Zhu S.C."/>
            <person name="Zhimulev I."/>
            <person name="Coluzzi M."/>
            <person name="della Torre A."/>
            <person name="Roth C.W."/>
            <person name="Louis C."/>
            <person name="Kalush F."/>
            <person name="Mural R.J."/>
            <person name="Myers E.W."/>
            <person name="Adams M.D."/>
            <person name="Smith H.O."/>
            <person name="Broder S."/>
            <person name="Gardner M.J."/>
            <person name="Fraser C.M."/>
            <person name="Birney E."/>
            <person name="Bork P."/>
            <person name="Brey P.T."/>
            <person name="Venter J.C."/>
            <person name="Weissenbach J."/>
            <person name="Kafatos F.C."/>
            <person name="Collins F.H."/>
            <person name="Hoffman S.L."/>
        </authorList>
    </citation>
    <scope>NUCLEOTIDE SEQUENCE [LARGE SCALE GENOMIC DNA]</scope>
    <source>
        <strain evidence="3">PEST</strain>
    </source>
</reference>
<organism evidence="2">
    <name type="scientific">Anopheles gambiae</name>
    <name type="common">African malaria mosquito</name>
    <dbReference type="NCBI Taxonomy" id="7165"/>
    <lineage>
        <taxon>Eukaryota</taxon>
        <taxon>Metazoa</taxon>
        <taxon>Ecdysozoa</taxon>
        <taxon>Arthropoda</taxon>
        <taxon>Hexapoda</taxon>
        <taxon>Insecta</taxon>
        <taxon>Pterygota</taxon>
        <taxon>Neoptera</taxon>
        <taxon>Endopterygota</taxon>
        <taxon>Diptera</taxon>
        <taxon>Nematocera</taxon>
        <taxon>Culicoidea</taxon>
        <taxon>Culicidae</taxon>
        <taxon>Anophelinae</taxon>
        <taxon>Anopheles</taxon>
    </lineage>
</organism>
<reference evidence="3" key="3">
    <citation type="journal article" date="2004" name="Trends Parasitol.">
        <title>The Anopheles gambiae genome: an update.</title>
        <authorList>
            <person name="Mongin E."/>
            <person name="Louis C."/>
            <person name="Holt R.A."/>
            <person name="Birney E."/>
            <person name="Collins F.H."/>
        </authorList>
    </citation>
    <scope>NUCLEOTIDE SEQUENCE</scope>
    <source>
        <strain evidence="3">PEST</strain>
    </source>
</reference>
<dbReference type="EMBL" id="AAAB01008960">
    <property type="protein sequence ID" value="EDO63925.1"/>
    <property type="molecule type" value="Genomic_DNA"/>
</dbReference>
<keyword evidence="1" id="KW-0732">Signal</keyword>
<dbReference type="EMBL" id="DQ370048">
    <property type="protein sequence ID" value="ABD18609.1"/>
    <property type="molecule type" value="mRNA"/>
</dbReference>
<dbReference type="AlphaFoldDB" id="Q2EPZ3"/>
<dbReference type="HOGENOM" id="CLU_1798057_0_0_1"/>
<name>Q2EPZ3_ANOGA</name>
<dbReference type="VEuPathDB" id="VectorBase:AGAP029793"/>
<evidence type="ECO:0000313" key="2">
    <source>
        <dbReference type="EMBL" id="ABD18609.1"/>
    </source>
</evidence>
<dbReference type="PaxDb" id="7165-AGAP006588-PA"/>
<reference evidence="3" key="2">
    <citation type="submission" date="2002-03" db="EMBL/GenBank/DDBJ databases">
        <authorList>
            <consortium name="The Anopheles Genome Sequencing Consortium"/>
        </authorList>
    </citation>
    <scope>NUCLEOTIDE SEQUENCE</scope>
    <source>
        <strain evidence="3">PEST</strain>
    </source>
</reference>
<evidence type="ECO:0000256" key="1">
    <source>
        <dbReference type="SAM" id="SignalP"/>
    </source>
</evidence>
<accession>A7UUE7</accession>
<feature type="signal peptide" evidence="1">
    <location>
        <begin position="1"/>
        <end position="18"/>
    </location>
</feature>
<accession>Q2EPZ3</accession>
<evidence type="ECO:0000313" key="3">
    <source>
        <dbReference type="EMBL" id="EDO63925.1"/>
    </source>
</evidence>
<gene>
    <name evidence="3" type="ORF">AgaP_AGAP006588</name>
</gene>
<protein>
    <submittedName>
        <fullName evidence="3">AGAP006588-PA</fullName>
    </submittedName>
    <submittedName>
        <fullName evidence="2">Putative secreted polypeptide</fullName>
    </submittedName>
</protein>
<reference evidence="2" key="4">
    <citation type="submission" date="2006-01" db="EMBL/GenBank/DDBJ databases">
        <title>The sialotranscriptome of adult male Anopheles gambiae mosquitoes.</title>
        <authorList>
            <person name="Calvo E."/>
            <person name="Pham V.M."/>
            <person name="Ribeiro J.M.C."/>
        </authorList>
    </citation>
    <scope>NUCLEOTIDE SEQUENCE</scope>
</reference>
<proteinExistence type="evidence at transcript level"/>
<feature type="chain" id="PRO_5014586100" evidence="1">
    <location>
        <begin position="19"/>
        <end position="144"/>
    </location>
</feature>
<reference evidence="3" key="6">
    <citation type="submission" date="2011-05" db="EMBL/GenBank/DDBJ databases">
        <authorList>
            <consortium name="VectorBase"/>
        </authorList>
    </citation>
    <scope>NUCLEOTIDE SEQUENCE</scope>
    <source>
        <strain evidence="3">PEST</strain>
    </source>
</reference>
<sequence length="144" mass="15754">MKSVLVTLLLGLLVVVDAANNTEGTFLAHIPVDVSTLTTTLHPCNRLSNSYGLWTPWKMLPDKFIERSNSSSQPSPFVAFKVWQTKSIVSDSVVQRFVAIKVQFHGARCTQCSLLSYDPSTHAPDAGDPSYFASHAAGSRRCGR</sequence>